<dbReference type="PANTHER" id="PTHR43482">
    <property type="entry name" value="PROTEIN AST1-RELATED"/>
    <property type="match status" value="1"/>
</dbReference>
<evidence type="ECO:0000256" key="2">
    <source>
        <dbReference type="ARBA" id="ARBA00023002"/>
    </source>
</evidence>
<feature type="region of interest" description="Disordered" evidence="3">
    <location>
        <begin position="288"/>
        <end position="310"/>
    </location>
</feature>
<dbReference type="InterPro" id="IPR013154">
    <property type="entry name" value="ADH-like_N"/>
</dbReference>
<evidence type="ECO:0000256" key="1">
    <source>
        <dbReference type="ARBA" id="ARBA00008072"/>
    </source>
</evidence>
<dbReference type="Gene3D" id="3.40.50.720">
    <property type="entry name" value="NAD(P)-binding Rossmann-like Domain"/>
    <property type="match status" value="1"/>
</dbReference>
<feature type="region of interest" description="Disordered" evidence="3">
    <location>
        <begin position="457"/>
        <end position="479"/>
    </location>
</feature>
<dbReference type="Gene3D" id="3.90.180.10">
    <property type="entry name" value="Medium-chain alcohol dehydrogenases, catalytic domain"/>
    <property type="match status" value="1"/>
</dbReference>
<dbReference type="SUPFAM" id="SSF51735">
    <property type="entry name" value="NAD(P)-binding Rossmann-fold domains"/>
    <property type="match status" value="1"/>
</dbReference>
<feature type="compositionally biased region" description="Basic residues" evidence="3">
    <location>
        <begin position="1021"/>
        <end position="1031"/>
    </location>
</feature>
<dbReference type="CDD" id="cd08249">
    <property type="entry name" value="enoyl_reductase_like"/>
    <property type="match status" value="1"/>
</dbReference>
<feature type="region of interest" description="Disordered" evidence="3">
    <location>
        <begin position="403"/>
        <end position="443"/>
    </location>
</feature>
<dbReference type="InterPro" id="IPR011032">
    <property type="entry name" value="GroES-like_sf"/>
</dbReference>
<dbReference type="SUPFAM" id="SSF50129">
    <property type="entry name" value="GroES-like"/>
    <property type="match status" value="1"/>
</dbReference>
<organism evidence="5 6">
    <name type="scientific">Colletotrichum kahawae</name>
    <name type="common">Coffee berry disease fungus</name>
    <dbReference type="NCBI Taxonomy" id="34407"/>
    <lineage>
        <taxon>Eukaryota</taxon>
        <taxon>Fungi</taxon>
        <taxon>Dikarya</taxon>
        <taxon>Ascomycota</taxon>
        <taxon>Pezizomycotina</taxon>
        <taxon>Sordariomycetes</taxon>
        <taxon>Hypocreomycetidae</taxon>
        <taxon>Glomerellales</taxon>
        <taxon>Glomerellaceae</taxon>
        <taxon>Colletotrichum</taxon>
        <taxon>Colletotrichum gloeosporioides species complex</taxon>
    </lineage>
</organism>
<feature type="domain" description="Alcohol dehydrogenase-like N-terminal" evidence="4">
    <location>
        <begin position="34"/>
        <end position="96"/>
    </location>
</feature>
<reference evidence="5" key="1">
    <citation type="submission" date="2023-02" db="EMBL/GenBank/DDBJ databases">
        <title>Colletotrichum kahawae CIFC_Que2 genome sequencing and assembly.</title>
        <authorList>
            <person name="Baroncelli R."/>
        </authorList>
    </citation>
    <scope>NUCLEOTIDE SEQUENCE</scope>
    <source>
        <strain evidence="5">CIFC_Que2</strain>
    </source>
</reference>
<feature type="region of interest" description="Disordered" evidence="3">
    <location>
        <begin position="1002"/>
        <end position="1031"/>
    </location>
</feature>
<dbReference type="PANTHER" id="PTHR43482:SF2">
    <property type="entry name" value="ZINC-BINDING DEHYDROGENASE FAMILY, PUTATIVE (AFU_ORTHOLOGUE AFUA_3G15030)-RELATED"/>
    <property type="match status" value="1"/>
</dbReference>
<dbReference type="AlphaFoldDB" id="A0AAD9YS34"/>
<dbReference type="Pfam" id="PF08240">
    <property type="entry name" value="ADH_N"/>
    <property type="match status" value="1"/>
</dbReference>
<feature type="compositionally biased region" description="Low complexity" evidence="3">
    <location>
        <begin position="417"/>
        <end position="432"/>
    </location>
</feature>
<accession>A0AAD9YS34</accession>
<protein>
    <submittedName>
        <fullName evidence="5">Zinc-type alcohol dehydrogenase-like protein C2E1P3.01-like protein 1</fullName>
    </submittedName>
</protein>
<proteinExistence type="inferred from homology"/>
<dbReference type="InterPro" id="IPR052585">
    <property type="entry name" value="Lipid_raft_assoc_Zn_ADH"/>
</dbReference>
<dbReference type="InterPro" id="IPR047122">
    <property type="entry name" value="Trans-enoyl_RdTase-like"/>
</dbReference>
<evidence type="ECO:0000313" key="5">
    <source>
        <dbReference type="EMBL" id="KAK2777424.1"/>
    </source>
</evidence>
<name>A0AAD9YS34_COLKA</name>
<keyword evidence="2" id="KW-0560">Oxidoreductase</keyword>
<keyword evidence="6" id="KW-1185">Reference proteome</keyword>
<evidence type="ECO:0000256" key="3">
    <source>
        <dbReference type="SAM" id="MobiDB-lite"/>
    </source>
</evidence>
<comment type="caution">
    <text evidence="5">The sequence shown here is derived from an EMBL/GenBank/DDBJ whole genome shotgun (WGS) entry which is preliminary data.</text>
</comment>
<evidence type="ECO:0000313" key="6">
    <source>
        <dbReference type="Proteomes" id="UP001281614"/>
    </source>
</evidence>
<evidence type="ECO:0000259" key="4">
    <source>
        <dbReference type="Pfam" id="PF08240"/>
    </source>
</evidence>
<gene>
    <name evidence="5" type="ORF">CKAH01_12109</name>
</gene>
<dbReference type="GO" id="GO:0016651">
    <property type="term" value="F:oxidoreductase activity, acting on NAD(P)H"/>
    <property type="evidence" value="ECO:0007669"/>
    <property type="project" value="InterPro"/>
</dbReference>
<dbReference type="EMBL" id="VYYT01000019">
    <property type="protein sequence ID" value="KAK2777424.1"/>
    <property type="molecule type" value="Genomic_DNA"/>
</dbReference>
<dbReference type="Proteomes" id="UP001281614">
    <property type="component" value="Unassembled WGS sequence"/>
</dbReference>
<comment type="similarity">
    <text evidence="1">Belongs to the zinc-containing alcohol dehydrogenase family.</text>
</comment>
<dbReference type="InterPro" id="IPR036291">
    <property type="entry name" value="NAD(P)-bd_dom_sf"/>
</dbReference>
<feature type="compositionally biased region" description="Pro residues" evidence="3">
    <location>
        <begin position="292"/>
        <end position="301"/>
    </location>
</feature>
<sequence length="1031" mass="112849">MADIPDTQTVLILYAAKQPYETAEGYAVPQLQDEREVLVQTEHIGLNPIDWKAPDFNFAIPSLPYISGRELVGRVVRRPSSSTSRLQPGDRVLVISTDYRDLRKAAYQQYVATADFNAVRLPPPAVVSPAAGATLGVAFVAAVLSLGVCMGVDFSSVLDGPDLLSLVRSIPPDALPADIRTECLSGIRDGERAVAGDWVAIWGGSSTSAKLAVQLARLAGLKVVTVVDNLRHGLRPSNHTVLRPDLLVDSHDPARAVDIIRANGGKTLRFALDTSGRDSATSLLRALAPQDPSRPPSPPDTPRNADPSLKHLIGLTGLPKEAAPEGVAYHTVPIKVFHEVPAVGEALVLWLERLLAAGLVSAPEVLGVESGFEGINRGLDRMRRGEIRGGRMVVSLTNDAETGFAREPSAPPALVDSPGAGAAAGSSQSSSPEFTATEPGVRGRSASLWQGAAEDAVPRHVPDGGISSAEHAAGTSPSAAGFLWQPKQAGIRSSNEAYLKMPPVASEVQRLPPELILHVIESLLPNGRAILPASSSATKTLISFTLVSRSTHELATRLLRQRCMHLDSSWRLSLVLLTMSAARPRLSTLPFVFPLKCITSLYLSPFGKHLDDQPMALWIRELLCEVCDSLRRLVIDWPMITLPPWDDHLNVIPTLADGLHRLAKLEELVVLRNYPYLITDWTTLKSLRRVVLFDAHVDTFLLWRDIFNCRRIDDVVFVRPAVVEIAYVKDKAQDFLSAAPSKRLKVTFANVENEMPEVVTTRWAEYDPENRMTVEKYYIPTSFYGDDDTSTVCCDWVKAAALRGSIWDWEGQPVEAPPVVITFAVSLNSGGEPLHRHDGSSLSGNSPGRQRHVITQRSVNHRVVYGADAQVKYLSAKRINPRAGRFYLDGGGRQAHERKMSAHRREDGTLRYLRQAMANLPSAINMPFEKSQSQRVERGKVPSTSPQSIPSVKQVGSTVAERAERAGGVGTRSCTCVLLIQCERERQEALLQHLPNRWPRTRGPIPLVTSGPSTEAEWKAGRRKQRERRKE</sequence>